<evidence type="ECO:0000256" key="2">
    <source>
        <dbReference type="ARBA" id="ARBA00008834"/>
    </source>
</evidence>
<name>A0AAE1T412_9LAMI</name>
<dbReference type="PANTHER" id="PTHR31375">
    <property type="match status" value="1"/>
</dbReference>
<feature type="active site" evidence="8">
    <location>
        <position position="246"/>
    </location>
</feature>
<organism evidence="10 11">
    <name type="scientific">Sesamum angolense</name>
    <dbReference type="NCBI Taxonomy" id="2727404"/>
    <lineage>
        <taxon>Eukaryota</taxon>
        <taxon>Viridiplantae</taxon>
        <taxon>Streptophyta</taxon>
        <taxon>Embryophyta</taxon>
        <taxon>Tracheophyta</taxon>
        <taxon>Spermatophyta</taxon>
        <taxon>Magnoliopsida</taxon>
        <taxon>eudicotyledons</taxon>
        <taxon>Gunneridae</taxon>
        <taxon>Pentapetalae</taxon>
        <taxon>asterids</taxon>
        <taxon>lamiids</taxon>
        <taxon>Lamiales</taxon>
        <taxon>Pedaliaceae</taxon>
        <taxon>Sesamum</taxon>
    </lineage>
</organism>
<keyword evidence="3" id="KW-0134">Cell wall</keyword>
<evidence type="ECO:0000256" key="9">
    <source>
        <dbReference type="RuleBase" id="RU361169"/>
    </source>
</evidence>
<dbReference type="Proteomes" id="UP001289374">
    <property type="component" value="Unassembled WGS sequence"/>
</dbReference>
<dbReference type="EMBL" id="JACGWL010001019">
    <property type="protein sequence ID" value="KAK4380807.1"/>
    <property type="molecule type" value="Genomic_DNA"/>
</dbReference>
<evidence type="ECO:0000313" key="10">
    <source>
        <dbReference type="EMBL" id="KAK4380807.1"/>
    </source>
</evidence>
<dbReference type="Gene3D" id="2.160.20.10">
    <property type="entry name" value="Single-stranded right-handed beta-helix, Pectin lyase-like"/>
    <property type="match status" value="1"/>
</dbReference>
<dbReference type="FunFam" id="2.160.20.10:FF:000004">
    <property type="entry name" value="Pectin lyase-like superfamily protein"/>
    <property type="match status" value="1"/>
</dbReference>
<evidence type="ECO:0000256" key="3">
    <source>
        <dbReference type="ARBA" id="ARBA00022512"/>
    </source>
</evidence>
<evidence type="ECO:0000256" key="7">
    <source>
        <dbReference type="ARBA" id="ARBA00023316"/>
    </source>
</evidence>
<comment type="caution">
    <text evidence="10">The sequence shown here is derived from an EMBL/GenBank/DDBJ whole genome shotgun (WGS) entry which is preliminary data.</text>
</comment>
<dbReference type="SUPFAM" id="SSF51126">
    <property type="entry name" value="Pectin lyase-like"/>
    <property type="match status" value="1"/>
</dbReference>
<dbReference type="InterPro" id="IPR012334">
    <property type="entry name" value="Pectin_lyas_fold"/>
</dbReference>
<keyword evidence="4" id="KW-0964">Secreted</keyword>
<keyword evidence="5 9" id="KW-0378">Hydrolase</keyword>
<reference evidence="10" key="1">
    <citation type="submission" date="2020-06" db="EMBL/GenBank/DDBJ databases">
        <authorList>
            <person name="Li T."/>
            <person name="Hu X."/>
            <person name="Zhang T."/>
            <person name="Song X."/>
            <person name="Zhang H."/>
            <person name="Dai N."/>
            <person name="Sheng W."/>
            <person name="Hou X."/>
            <person name="Wei L."/>
        </authorList>
    </citation>
    <scope>NUCLEOTIDE SEQUENCE</scope>
    <source>
        <strain evidence="10">K16</strain>
        <tissue evidence="10">Leaf</tissue>
    </source>
</reference>
<keyword evidence="6 9" id="KW-0326">Glycosidase</keyword>
<evidence type="ECO:0000313" key="11">
    <source>
        <dbReference type="Proteomes" id="UP001289374"/>
    </source>
</evidence>
<evidence type="ECO:0000256" key="1">
    <source>
        <dbReference type="ARBA" id="ARBA00004191"/>
    </source>
</evidence>
<keyword evidence="11" id="KW-1185">Reference proteome</keyword>
<evidence type="ECO:0000256" key="8">
    <source>
        <dbReference type="PROSITE-ProRule" id="PRU10052"/>
    </source>
</evidence>
<dbReference type="GO" id="GO:0071555">
    <property type="term" value="P:cell wall organization"/>
    <property type="evidence" value="ECO:0007669"/>
    <property type="project" value="UniProtKB-KW"/>
</dbReference>
<dbReference type="AlphaFoldDB" id="A0AAE1T412"/>
<comment type="similarity">
    <text evidence="2 9">Belongs to the glycosyl hydrolase 28 family.</text>
</comment>
<dbReference type="InterPro" id="IPR011050">
    <property type="entry name" value="Pectin_lyase_fold/virulence"/>
</dbReference>
<dbReference type="GO" id="GO:0005975">
    <property type="term" value="P:carbohydrate metabolic process"/>
    <property type="evidence" value="ECO:0007669"/>
    <property type="project" value="InterPro"/>
</dbReference>
<gene>
    <name evidence="10" type="ORF">Sango_2734000</name>
</gene>
<evidence type="ECO:0000256" key="4">
    <source>
        <dbReference type="ARBA" id="ARBA00022525"/>
    </source>
</evidence>
<sequence length="398" mass="42560">MECDASHIAVEGKIVALYLWATDCRATVWRAPKVGRRVTDFGATSNLSSDSQQAFLKAWSQACQTKGGVLQIPQGNYSLSGADFQGPCNGQTSVFLNGTLKASSDPTLPLDHWIQFGNVDNLRIYGKGVLDGNGAVSWGKCSDLQKCKLPPTSLKLSGVTNAQIQDIKSINSKFFHIVIGDSQNVVVNNVQIWAPWNSSNTDGIHIGRSNSIIISNVTIATGDDCISIGDGCYNINITGVSCGPGHGISIGSLGRYDTEKDVSLINVMGSTLTNTTNGLRIKTFASPQSLVVSGITYQNIIMNNVRNPIIIDQHYCPQSQCTGQGESNILIKGVKYMNIRGSSSTSVGVKTNCSGNRPCQDIEFSGLNITYQGRPTTASCSFCDFRFLGSSQVPSSCS</sequence>
<evidence type="ECO:0000256" key="6">
    <source>
        <dbReference type="ARBA" id="ARBA00023295"/>
    </source>
</evidence>
<proteinExistence type="inferred from homology"/>
<dbReference type="PROSITE" id="PS00502">
    <property type="entry name" value="POLYGALACTURONASE"/>
    <property type="match status" value="1"/>
</dbReference>
<evidence type="ECO:0000256" key="5">
    <source>
        <dbReference type="ARBA" id="ARBA00022801"/>
    </source>
</evidence>
<accession>A0AAE1T412</accession>
<reference evidence="10" key="2">
    <citation type="journal article" date="2024" name="Plant">
        <title>Genomic evolution and insights into agronomic trait innovations of Sesamum species.</title>
        <authorList>
            <person name="Miao H."/>
            <person name="Wang L."/>
            <person name="Qu L."/>
            <person name="Liu H."/>
            <person name="Sun Y."/>
            <person name="Le M."/>
            <person name="Wang Q."/>
            <person name="Wei S."/>
            <person name="Zheng Y."/>
            <person name="Lin W."/>
            <person name="Duan Y."/>
            <person name="Cao H."/>
            <person name="Xiong S."/>
            <person name="Wang X."/>
            <person name="Wei L."/>
            <person name="Li C."/>
            <person name="Ma Q."/>
            <person name="Ju M."/>
            <person name="Zhao R."/>
            <person name="Li G."/>
            <person name="Mu C."/>
            <person name="Tian Q."/>
            <person name="Mei H."/>
            <person name="Zhang T."/>
            <person name="Gao T."/>
            <person name="Zhang H."/>
        </authorList>
    </citation>
    <scope>NUCLEOTIDE SEQUENCE</scope>
    <source>
        <strain evidence="10">K16</strain>
    </source>
</reference>
<dbReference type="GO" id="GO:0004650">
    <property type="term" value="F:polygalacturonase activity"/>
    <property type="evidence" value="ECO:0007669"/>
    <property type="project" value="InterPro"/>
</dbReference>
<dbReference type="SMART" id="SM00710">
    <property type="entry name" value="PbH1"/>
    <property type="match status" value="5"/>
</dbReference>
<keyword evidence="7" id="KW-0961">Cell wall biogenesis/degradation</keyword>
<protein>
    <submittedName>
        <fullName evidence="10">Exopolygalacturonase</fullName>
    </submittedName>
</protein>
<dbReference type="InterPro" id="IPR000743">
    <property type="entry name" value="Glyco_hydro_28"/>
</dbReference>
<dbReference type="InterPro" id="IPR006626">
    <property type="entry name" value="PbH1"/>
</dbReference>
<comment type="subcellular location">
    <subcellularLocation>
        <location evidence="1">Secreted</location>
        <location evidence="1">Cell wall</location>
    </subcellularLocation>
</comment>
<dbReference type="Pfam" id="PF00295">
    <property type="entry name" value="Glyco_hydro_28"/>
    <property type="match status" value="1"/>
</dbReference>